<dbReference type="Proteomes" id="UP000238479">
    <property type="component" value="Chromosome 4"/>
</dbReference>
<name>A0A2P6QRL0_ROSCH</name>
<dbReference type="InterPro" id="IPR036812">
    <property type="entry name" value="NAD(P)_OxRdtase_dom_sf"/>
</dbReference>
<evidence type="ECO:0000313" key="2">
    <source>
        <dbReference type="Proteomes" id="UP000238479"/>
    </source>
</evidence>
<gene>
    <name evidence="1" type="ORF">RchiOBHm_Chr4g0395431</name>
</gene>
<dbReference type="EMBL" id="PDCK01000042">
    <property type="protein sequence ID" value="PRQ36787.1"/>
    <property type="molecule type" value="Genomic_DNA"/>
</dbReference>
<organism evidence="1 2">
    <name type="scientific">Rosa chinensis</name>
    <name type="common">China rose</name>
    <dbReference type="NCBI Taxonomy" id="74649"/>
    <lineage>
        <taxon>Eukaryota</taxon>
        <taxon>Viridiplantae</taxon>
        <taxon>Streptophyta</taxon>
        <taxon>Embryophyta</taxon>
        <taxon>Tracheophyta</taxon>
        <taxon>Spermatophyta</taxon>
        <taxon>Magnoliopsida</taxon>
        <taxon>eudicotyledons</taxon>
        <taxon>Gunneridae</taxon>
        <taxon>Pentapetalae</taxon>
        <taxon>rosids</taxon>
        <taxon>fabids</taxon>
        <taxon>Rosales</taxon>
        <taxon>Rosaceae</taxon>
        <taxon>Rosoideae</taxon>
        <taxon>Rosoideae incertae sedis</taxon>
        <taxon>Rosa</taxon>
    </lineage>
</organism>
<dbReference type="Gramene" id="PRQ36787">
    <property type="protein sequence ID" value="PRQ36787"/>
    <property type="gene ID" value="RchiOBHm_Chr4g0395431"/>
</dbReference>
<reference evidence="1 2" key="1">
    <citation type="journal article" date="2018" name="Nat. Genet.">
        <title>The Rosa genome provides new insights in the design of modern roses.</title>
        <authorList>
            <person name="Bendahmane M."/>
        </authorList>
    </citation>
    <scope>NUCLEOTIDE SEQUENCE [LARGE SCALE GENOMIC DNA]</scope>
    <source>
        <strain evidence="2">cv. Old Blush</strain>
    </source>
</reference>
<keyword evidence="1" id="KW-0560">Oxidoreductase</keyword>
<protein>
    <submittedName>
        <fullName evidence="1">Putative 3-beta-(Or 20-alpha)-hydroxysteroid dehydrogenase</fullName>
        <ecNumber evidence="1">1.1.1.210</ecNumber>
    </submittedName>
</protein>
<proteinExistence type="predicted"/>
<evidence type="ECO:0000313" key="1">
    <source>
        <dbReference type="EMBL" id="PRQ36787.1"/>
    </source>
</evidence>
<sequence length="97" mass="11164">MKFESFYTGECESGHSVLPKSTKEASIKENFDVFDWSIPKDLVSKFLLSKAGVHLVFLFPNSIHLLVVLEKLLKDIGFVNETHVFYKNIEELWDGEL</sequence>
<accession>A0A2P6QRL0</accession>
<dbReference type="EC" id="1.1.1.210" evidence="1"/>
<keyword evidence="2" id="KW-1185">Reference proteome</keyword>
<dbReference type="AlphaFoldDB" id="A0A2P6QRL0"/>
<dbReference type="OMA" id="ETHVFYK"/>
<dbReference type="GO" id="GO:0047024">
    <property type="term" value="F:5-alpha-androstane-3-beta,17-beta-diol dehydrogenase (NADP+) activity"/>
    <property type="evidence" value="ECO:0007669"/>
    <property type="project" value="UniProtKB-EC"/>
</dbReference>
<dbReference type="Gene3D" id="3.20.20.100">
    <property type="entry name" value="NADP-dependent oxidoreductase domain"/>
    <property type="match status" value="1"/>
</dbReference>
<dbReference type="STRING" id="74649.A0A2P6QRL0"/>
<comment type="caution">
    <text evidence="1">The sequence shown here is derived from an EMBL/GenBank/DDBJ whole genome shotgun (WGS) entry which is preliminary data.</text>
</comment>